<evidence type="ECO:0000313" key="3">
    <source>
        <dbReference type="EMBL" id="SMX45008.1"/>
    </source>
</evidence>
<organism evidence="3 4">
    <name type="scientific">Ruegeria arenilitoris</name>
    <dbReference type="NCBI Taxonomy" id="1173585"/>
    <lineage>
        <taxon>Bacteria</taxon>
        <taxon>Pseudomonadati</taxon>
        <taxon>Pseudomonadota</taxon>
        <taxon>Alphaproteobacteria</taxon>
        <taxon>Rhodobacterales</taxon>
        <taxon>Roseobacteraceae</taxon>
        <taxon>Ruegeria</taxon>
    </lineage>
</organism>
<evidence type="ECO:0000313" key="4">
    <source>
        <dbReference type="Proteomes" id="UP000202485"/>
    </source>
</evidence>
<name>A0A238KQK0_9RHOB</name>
<keyword evidence="2" id="KW-0472">Membrane</keyword>
<evidence type="ECO:0000256" key="2">
    <source>
        <dbReference type="SAM" id="Phobius"/>
    </source>
</evidence>
<gene>
    <name evidence="3" type="ORF">RUA8715_02588</name>
</gene>
<keyword evidence="4" id="KW-1185">Reference proteome</keyword>
<dbReference type="AlphaFoldDB" id="A0A238KQK0"/>
<dbReference type="EMBL" id="FXYG01000003">
    <property type="protein sequence ID" value="SMX45008.1"/>
    <property type="molecule type" value="Genomic_DNA"/>
</dbReference>
<keyword evidence="2" id="KW-1133">Transmembrane helix</keyword>
<dbReference type="OrthoDB" id="7707180at2"/>
<reference evidence="4" key="1">
    <citation type="submission" date="2017-05" db="EMBL/GenBank/DDBJ databases">
        <authorList>
            <person name="Rodrigo-Torres L."/>
            <person name="Arahal R. D."/>
            <person name="Lucena T."/>
        </authorList>
    </citation>
    <scope>NUCLEOTIDE SEQUENCE [LARGE SCALE GENOMIC DNA]</scope>
    <source>
        <strain evidence="4">CECT 8715</strain>
    </source>
</reference>
<feature type="transmembrane region" description="Helical" evidence="2">
    <location>
        <begin position="153"/>
        <end position="171"/>
    </location>
</feature>
<dbReference type="Proteomes" id="UP000202485">
    <property type="component" value="Unassembled WGS sequence"/>
</dbReference>
<keyword evidence="2" id="KW-0812">Transmembrane</keyword>
<sequence>MGLAYDFDIVTIAKDGGDCGSSATTEPKTATVCARFRDVKTADALRGASPNLRQVFVDAGFILDSHGSGESRGFYPPEDAAAREKVLRQLFANIRATGLRGQYCGEFDLRGFLRHVRTAQPGIGIKRRDPVRRPQPATPAPAKPDRRTVPGRIGFALGLAVIVFVLLKYLAAAGATP</sequence>
<feature type="region of interest" description="Disordered" evidence="1">
    <location>
        <begin position="124"/>
        <end position="146"/>
    </location>
</feature>
<proteinExistence type="predicted"/>
<evidence type="ECO:0000256" key="1">
    <source>
        <dbReference type="SAM" id="MobiDB-lite"/>
    </source>
</evidence>
<accession>A0A238KQK0</accession>
<protein>
    <submittedName>
        <fullName evidence="3">Uncharacterized protein</fullName>
    </submittedName>
</protein>